<comment type="subcellular location">
    <subcellularLocation>
        <location evidence="1">Nucleus</location>
    </subcellularLocation>
</comment>
<dbReference type="Proteomes" id="UP000830375">
    <property type="component" value="Unassembled WGS sequence"/>
</dbReference>
<keyword evidence="6" id="KW-0805">Transcription regulation</keyword>
<evidence type="ECO:0000256" key="6">
    <source>
        <dbReference type="ARBA" id="ARBA00023015"/>
    </source>
</evidence>
<keyword evidence="5" id="KW-0862">Zinc</keyword>
<evidence type="ECO:0000259" key="11">
    <source>
        <dbReference type="PROSITE" id="PS50157"/>
    </source>
</evidence>
<evidence type="ECO:0000256" key="8">
    <source>
        <dbReference type="ARBA" id="ARBA00023242"/>
    </source>
</evidence>
<feature type="compositionally biased region" description="Basic and acidic residues" evidence="10">
    <location>
        <begin position="171"/>
        <end position="187"/>
    </location>
</feature>
<dbReference type="PANTHER" id="PTHR45944:SF1">
    <property type="entry name" value="TRANSCRIPTION FACTOR HIVEP2"/>
    <property type="match status" value="1"/>
</dbReference>
<name>A0ABQ8LTY4_LABRO</name>
<feature type="domain" description="C2H2-type" evidence="11">
    <location>
        <begin position="280"/>
        <end position="307"/>
    </location>
</feature>
<evidence type="ECO:0000256" key="5">
    <source>
        <dbReference type="ARBA" id="ARBA00022833"/>
    </source>
</evidence>
<feature type="region of interest" description="Disordered" evidence="10">
    <location>
        <begin position="171"/>
        <end position="222"/>
    </location>
</feature>
<feature type="region of interest" description="Disordered" evidence="10">
    <location>
        <begin position="1897"/>
        <end position="1916"/>
    </location>
</feature>
<feature type="region of interest" description="Disordered" evidence="10">
    <location>
        <begin position="1861"/>
        <end position="1890"/>
    </location>
</feature>
<dbReference type="InterPro" id="IPR051969">
    <property type="entry name" value="Zinc-finger_DNA-bd_regulators"/>
</dbReference>
<dbReference type="SMART" id="SM00355">
    <property type="entry name" value="ZnF_C2H2"/>
    <property type="match status" value="4"/>
</dbReference>
<dbReference type="PANTHER" id="PTHR45944">
    <property type="entry name" value="SCHNURRI, ISOFORM F"/>
    <property type="match status" value="1"/>
</dbReference>
<protein>
    <submittedName>
        <fullName evidence="12">Transcription factor HIVEP2</fullName>
    </submittedName>
</protein>
<feature type="domain" description="C2H2-type" evidence="11">
    <location>
        <begin position="308"/>
        <end position="335"/>
    </location>
</feature>
<keyword evidence="13" id="KW-1185">Reference proteome</keyword>
<feature type="region of interest" description="Disordered" evidence="10">
    <location>
        <begin position="702"/>
        <end position="738"/>
    </location>
</feature>
<keyword evidence="2" id="KW-0479">Metal-binding</keyword>
<feature type="compositionally biased region" description="Low complexity" evidence="10">
    <location>
        <begin position="1631"/>
        <end position="1641"/>
    </location>
</feature>
<feature type="compositionally biased region" description="Polar residues" evidence="10">
    <location>
        <begin position="189"/>
        <end position="198"/>
    </location>
</feature>
<feature type="region of interest" description="Disordered" evidence="10">
    <location>
        <begin position="900"/>
        <end position="1044"/>
    </location>
</feature>
<dbReference type="Gene3D" id="3.30.160.60">
    <property type="entry name" value="Classic Zinc Finger"/>
    <property type="match status" value="4"/>
</dbReference>
<proteinExistence type="predicted"/>
<feature type="region of interest" description="Disordered" evidence="10">
    <location>
        <begin position="599"/>
        <end position="623"/>
    </location>
</feature>
<feature type="region of interest" description="Disordered" evidence="10">
    <location>
        <begin position="458"/>
        <end position="495"/>
    </location>
</feature>
<dbReference type="SUPFAM" id="SSF57667">
    <property type="entry name" value="beta-beta-alpha zinc fingers"/>
    <property type="match status" value="2"/>
</dbReference>
<evidence type="ECO:0000256" key="3">
    <source>
        <dbReference type="ARBA" id="ARBA00022737"/>
    </source>
</evidence>
<evidence type="ECO:0000256" key="1">
    <source>
        <dbReference type="ARBA" id="ARBA00004123"/>
    </source>
</evidence>
<feature type="domain" description="C2H2-type" evidence="11">
    <location>
        <begin position="1524"/>
        <end position="1551"/>
    </location>
</feature>
<dbReference type="PROSITE" id="PS00028">
    <property type="entry name" value="ZINC_FINGER_C2H2_1"/>
    <property type="match status" value="4"/>
</dbReference>
<feature type="compositionally biased region" description="Acidic residues" evidence="10">
    <location>
        <begin position="1610"/>
        <end position="1630"/>
    </location>
</feature>
<dbReference type="InterPro" id="IPR036236">
    <property type="entry name" value="Znf_C2H2_sf"/>
</dbReference>
<evidence type="ECO:0000256" key="2">
    <source>
        <dbReference type="ARBA" id="ARBA00022723"/>
    </source>
</evidence>
<reference evidence="12 13" key="1">
    <citation type="submission" date="2022-01" db="EMBL/GenBank/DDBJ databases">
        <title>A high-quality chromosome-level genome assembly of rohu carp, Labeo rohita.</title>
        <authorList>
            <person name="Arick M.A. II"/>
            <person name="Hsu C.-Y."/>
            <person name="Magbanua Z."/>
            <person name="Pechanova O."/>
            <person name="Grover C."/>
            <person name="Miller E."/>
            <person name="Thrash A."/>
            <person name="Ezzel L."/>
            <person name="Alam S."/>
            <person name="Benzie J."/>
            <person name="Hamilton M."/>
            <person name="Karsi A."/>
            <person name="Lawrence M.L."/>
            <person name="Peterson D.G."/>
        </authorList>
    </citation>
    <scope>NUCLEOTIDE SEQUENCE [LARGE SCALE GENOMIC DNA]</scope>
    <source>
        <strain evidence="13">BAU-BD-2019</strain>
        <tissue evidence="12">Blood</tissue>
    </source>
</reference>
<feature type="compositionally biased region" description="Polar residues" evidence="10">
    <location>
        <begin position="1870"/>
        <end position="1888"/>
    </location>
</feature>
<dbReference type="Pfam" id="PF00096">
    <property type="entry name" value="zf-C2H2"/>
    <property type="match status" value="2"/>
</dbReference>
<evidence type="ECO:0000313" key="13">
    <source>
        <dbReference type="Proteomes" id="UP000830375"/>
    </source>
</evidence>
<dbReference type="EMBL" id="JACTAM010000017">
    <property type="protein sequence ID" value="KAI2654111.1"/>
    <property type="molecule type" value="Genomic_DNA"/>
</dbReference>
<dbReference type="PROSITE" id="PS50157">
    <property type="entry name" value="ZINC_FINGER_C2H2_2"/>
    <property type="match status" value="4"/>
</dbReference>
<keyword evidence="3" id="KW-0677">Repeat</keyword>
<evidence type="ECO:0000313" key="12">
    <source>
        <dbReference type="EMBL" id="KAI2654111.1"/>
    </source>
</evidence>
<evidence type="ECO:0000256" key="4">
    <source>
        <dbReference type="ARBA" id="ARBA00022771"/>
    </source>
</evidence>
<comment type="caution">
    <text evidence="12">The sequence shown here is derived from an EMBL/GenBank/DDBJ whole genome shotgun (WGS) entry which is preliminary data.</text>
</comment>
<feature type="compositionally biased region" description="Low complexity" evidence="10">
    <location>
        <begin position="483"/>
        <end position="495"/>
    </location>
</feature>
<feature type="compositionally biased region" description="Polar residues" evidence="10">
    <location>
        <begin position="1032"/>
        <end position="1044"/>
    </location>
</feature>
<sequence length="1945" mass="215388">MSVFIFRLRFPPAFPPFLCAGIVALRSEQKSISVPVYIPLRLQPLPAACCHGDGHQPSANQHAPGPPYRCSAFPLSKAHKFADQRKSAHLHSLPTSSLAIHFSLRRCKSGLECGPLHNPAQGPFSIFVPGYASQPQKDKEMVLADCLQKHSTQGMIAILIMEAAKTSGEAERSKQIISFKDDEKHLPSEMTQRGQSSGSEDKIRLAEQPQTPAVSPSPGMESQVLASGNILTSKPREQCHIQLRRKNVPLPNKRYLQSEYELLSEGLLKKEQKSVKTGKYVCQYCGRACAKPSVLKKHIRSHTGERPYPCIPCGFSFKTKSNLYKHRKSHTHAVKAGLVSFSEQDSKHMDEELAVAEGEMHSDAEQSSDTDEEVVEDLSLDTTSHIKETEGFVQEKGSMLAKKEATLSSLKKQTGSSGKVSLWQFREMTAPAAIAQVDQMVEFSTIKQRLALRLSEKKSQDSDQSLSLPSSYSKGSTDSGYFSRSESAEQQFSQSSASAKSYQEIMFGKCYRPTTRPKQSITVQTCMTDINEATSSFMITLNKGIMPGDTDSSIHRSKKDLIRSIKIDSESFQEEDYQERQIPSSDLLETASESSVFLRSNSLPTSSNSNLNAPQGLRSSNSFDERMTGADVTYRGAMGMRRLMRQAAFEHSANEGHAESDCYAHLACSLKSDLKIHSVDDSKLSAENYQDIESCSVFPSHLSETSTRKRRKDKNILEEDDFHVQDKPSGHSEDTETKPITLDAAFCDTERRAGSNVISVIQHTNSLNRLNSSEKSSDVRSHPLDKIGRFMEHSMEGQRLEGADWQWGCSGFLHQKLHMTKQPTPQPSIQVPEIRVTVEPDRPEKVLEAGVKQREKHTEEFQWPQRSETLSQFPMEKLPPKKKRLRLAEMECSSGESSFESACTSLSRSPSQDSNLSHSSSFSQSLDRDETINPVSQTNPDEFNKPLEFLSVPRSHHREMRRSASEQAPYNFPSEVPEFRSKSFDYGSLSPSPTSRQEEVKERRRAFLVRQASLSGEPEMQGGTVSDEISKRTSSPSKPFTSEGSIEKMRYYQHKQHSQGQASSQYAKPNICNVYDMDSVMLFIKKEPEESKVAESYISLRKPQEDCSQGLGNVLSTIAVLSQAQQALASQSTSGLLVPVRIQMQVPSYGNVTYTSISHILDSQTQNPISYTEHKSSSCQSLAIVMPQSNIGCEPSPVSGHPRRLLRSPQASPAKLNTGIPLSLTSKTISTTEAPSGGANKRMLSPASSIELFIEAKQQKRVKDENIYGQIVEELSAVELGNLEGEKESPKKAFKSGSPCEPTEEVDMDELSRDFYSNPELQPSVRIPQDAAMMEQKPTPEHMMASNRPGSGIGAVPSAITGALLFSKFPGLHTTTCVSWCYLNSTKPNSTQTAVNFSEYASWFVRCHNPNPPDLSTGMVLALLRSKQRRQNAVYSIASMYQPGLLVTSTPWRPKQEQVTLDYREEDTKQDVRLRDISQRCKSLREDVASTIRQAEPVRVKIFEGGYKSNEDYVYVRGRGRGKYICEECGIRCKKPSMLKKHIRTHTDVRPYICKCCNFAFKTKGNLTKHMKSKAHMKKCLELGVSPTAMDNTEDADDTQKSLGIMPMQEDSDGVDEDEPDDDEDDECDGDSTPRTLSRSTSPQSYALYKPCLSGCLPKHFDPSRNRPKEQLGVSSLSIDDDLTFEQSSSSSEPCPPQLLSPCWDSPRQRYMSPRGDLSPRCHLLSSRDSSPLRGVSPRRDLSIRGDFSPIRQLSPVRPTGSDPSGQRAQSPLGRQKGVLRAVSPRRGSYQHRTLMDPGRSDQGDTPQNLYVPVGLCSSQDLSTSLQPDIFSHLPLHSQGQVPTPVPMIPIGGLRMPTMSTSGAAGERNSLPSNPQGNTLETASSGRTSAPVLDPGMAYSGGIATSSTGLPSKDDKKEESVYICAKAIASLRITSEDAADKPPKS</sequence>
<keyword evidence="7" id="KW-0804">Transcription</keyword>
<keyword evidence="4 9" id="KW-0863">Zinc-finger</keyword>
<evidence type="ECO:0000256" key="9">
    <source>
        <dbReference type="PROSITE-ProRule" id="PRU00042"/>
    </source>
</evidence>
<dbReference type="InterPro" id="IPR013087">
    <property type="entry name" value="Znf_C2H2_type"/>
</dbReference>
<gene>
    <name evidence="12" type="ORF">H4Q32_010737</name>
</gene>
<evidence type="ECO:0000256" key="10">
    <source>
        <dbReference type="SAM" id="MobiDB-lite"/>
    </source>
</evidence>
<feature type="region of interest" description="Disordered" evidence="10">
    <location>
        <begin position="1684"/>
        <end position="1806"/>
    </location>
</feature>
<evidence type="ECO:0000256" key="7">
    <source>
        <dbReference type="ARBA" id="ARBA00023163"/>
    </source>
</evidence>
<feature type="compositionally biased region" description="Low complexity" evidence="10">
    <location>
        <begin position="599"/>
        <end position="612"/>
    </location>
</feature>
<keyword evidence="8" id="KW-0539">Nucleus</keyword>
<feature type="compositionally biased region" description="Low complexity" evidence="10">
    <location>
        <begin position="909"/>
        <end position="925"/>
    </location>
</feature>
<accession>A0ABQ8LTY4</accession>
<feature type="compositionally biased region" description="Basic and acidic residues" evidence="10">
    <location>
        <begin position="714"/>
        <end position="737"/>
    </location>
</feature>
<feature type="domain" description="C2H2-type" evidence="11">
    <location>
        <begin position="1552"/>
        <end position="1576"/>
    </location>
</feature>
<organism evidence="12 13">
    <name type="scientific">Labeo rohita</name>
    <name type="common">Indian major carp</name>
    <name type="synonym">Cyprinus rohita</name>
    <dbReference type="NCBI Taxonomy" id="84645"/>
    <lineage>
        <taxon>Eukaryota</taxon>
        <taxon>Metazoa</taxon>
        <taxon>Chordata</taxon>
        <taxon>Craniata</taxon>
        <taxon>Vertebrata</taxon>
        <taxon>Euteleostomi</taxon>
        <taxon>Actinopterygii</taxon>
        <taxon>Neopterygii</taxon>
        <taxon>Teleostei</taxon>
        <taxon>Ostariophysi</taxon>
        <taxon>Cypriniformes</taxon>
        <taxon>Cyprinidae</taxon>
        <taxon>Labeoninae</taxon>
        <taxon>Labeonini</taxon>
        <taxon>Labeo</taxon>
    </lineage>
</organism>
<feature type="compositionally biased region" description="Low complexity" evidence="10">
    <location>
        <begin position="462"/>
        <end position="476"/>
    </location>
</feature>
<feature type="region of interest" description="Disordered" evidence="10">
    <location>
        <begin position="1588"/>
        <end position="1641"/>
    </location>
</feature>